<keyword evidence="2" id="KW-1185">Reference proteome</keyword>
<organism evidence="1 2">
    <name type="scientific">Melia azedarach</name>
    <name type="common">Chinaberry tree</name>
    <dbReference type="NCBI Taxonomy" id="155640"/>
    <lineage>
        <taxon>Eukaryota</taxon>
        <taxon>Viridiplantae</taxon>
        <taxon>Streptophyta</taxon>
        <taxon>Embryophyta</taxon>
        <taxon>Tracheophyta</taxon>
        <taxon>Spermatophyta</taxon>
        <taxon>Magnoliopsida</taxon>
        <taxon>eudicotyledons</taxon>
        <taxon>Gunneridae</taxon>
        <taxon>Pentapetalae</taxon>
        <taxon>rosids</taxon>
        <taxon>malvids</taxon>
        <taxon>Sapindales</taxon>
        <taxon>Meliaceae</taxon>
        <taxon>Melia</taxon>
    </lineage>
</organism>
<reference evidence="1 2" key="1">
    <citation type="journal article" date="2023" name="Science">
        <title>Complex scaffold remodeling in plant triterpene biosynthesis.</title>
        <authorList>
            <person name="De La Pena R."/>
            <person name="Hodgson H."/>
            <person name="Liu J.C."/>
            <person name="Stephenson M.J."/>
            <person name="Martin A.C."/>
            <person name="Owen C."/>
            <person name="Harkess A."/>
            <person name="Leebens-Mack J."/>
            <person name="Jimenez L.E."/>
            <person name="Osbourn A."/>
            <person name="Sattely E.S."/>
        </authorList>
    </citation>
    <scope>NUCLEOTIDE SEQUENCE [LARGE SCALE GENOMIC DNA]</scope>
    <source>
        <strain evidence="2">cv. JPN11</strain>
        <tissue evidence="1">Leaf</tissue>
    </source>
</reference>
<name>A0ACC1X8E4_MELAZ</name>
<proteinExistence type="predicted"/>
<accession>A0ACC1X8E4</accession>
<comment type="caution">
    <text evidence="1">The sequence shown here is derived from an EMBL/GenBank/DDBJ whole genome shotgun (WGS) entry which is preliminary data.</text>
</comment>
<evidence type="ECO:0000313" key="1">
    <source>
        <dbReference type="EMBL" id="KAJ4707559.1"/>
    </source>
</evidence>
<protein>
    <submittedName>
        <fullName evidence="1">Ankyrin repeat domain-containing chloroplastic-like protein</fullName>
    </submittedName>
</protein>
<evidence type="ECO:0000313" key="2">
    <source>
        <dbReference type="Proteomes" id="UP001164539"/>
    </source>
</evidence>
<gene>
    <name evidence="1" type="ORF">OWV82_021064</name>
</gene>
<dbReference type="Proteomes" id="UP001164539">
    <property type="component" value="Chromosome 11"/>
</dbReference>
<dbReference type="EMBL" id="CM051404">
    <property type="protein sequence ID" value="KAJ4707559.1"/>
    <property type="molecule type" value="Genomic_DNA"/>
</dbReference>
<sequence>MDTFAVKNCSLHGLSTFIPLPAPSLSLFGTNMCKVLSSSRKGSVGLSVSEKKLTKVKNCAVESKQEALLQTRMGNWEDPDDGSASECDDEDEDEQMEDNDLDFESDWEEERGNKSATTNKYEEDLVNEVEQLLEPEERAILQQNATPNLRKISTAKWKPLQTLALSGQIPFMDKLLDNELDIDSTDRGGLTALHKAIIGKKEAVISHLLRKGANPHVKDWDGATPLHYAVQVGAMQTVKLLIKYKVDINVADNEGWTPLHIAIQSRNRDIAKVLLINGADKTRKNKDGKTALDMSLCYGRDFKSYDLAKLLKILPVE</sequence>